<evidence type="ECO:0000256" key="1">
    <source>
        <dbReference type="SAM" id="Coils"/>
    </source>
</evidence>
<feature type="compositionally biased region" description="Polar residues" evidence="2">
    <location>
        <begin position="20"/>
        <end position="41"/>
    </location>
</feature>
<feature type="compositionally biased region" description="Low complexity" evidence="2">
    <location>
        <begin position="47"/>
        <end position="77"/>
    </location>
</feature>
<sequence>MWGKFSNPIASGTGRLWNKTFGSANETPQPTASGTTRTTPAPGQRFTPSATAPSPAAGTPLRNTTPTTPTATVNPPRRGQRRPHPEPGHGVPDARRRAEEEAEPIHRFSIPSFAEEEANFQQLAVDLRQEIPTIHIADRFHPDQTRQMFLEDLQTVIELREQDQGTYNLQYLQNFRRCMYYAVRSVPPGETKPFTVGRTGIHNPGISCYYIATLQVAVHEYVYDYFLIRPLRPPLPQEEMIADYEQQIRQLNQQIGAANQAIEDLAPQIRQQEAERAEIRRLENERDSHDIYSTRWHDLNDQVQPLVQIRLVTDSIDAQVEERTNARDQLTARLNELTQRRDTVNRYRERCRNRDRYLREYFPALRDRSGAPLHLTLEELQLGDFVPEQFQLRDDDIRLGEGDWYNQFQHRLDNVHWRAIRRGAGWHITALVRNQDNSVDLLNDAAVTRRYTDIEGLRTDYKNRRLWDHHSLFWMQ</sequence>
<name>A0ABT0PDQ7_9GAMM</name>
<dbReference type="RefSeq" id="WP_249698561.1">
    <property type="nucleotide sequence ID" value="NZ_JAMFLX010000006.1"/>
</dbReference>
<proteinExistence type="predicted"/>
<keyword evidence="1" id="KW-0175">Coiled coil</keyword>
<dbReference type="Proteomes" id="UP001203338">
    <property type="component" value="Unassembled WGS sequence"/>
</dbReference>
<organism evidence="3 4">
    <name type="scientific">Parendozoicomonas callyspongiae</name>
    <dbReference type="NCBI Taxonomy" id="2942213"/>
    <lineage>
        <taxon>Bacteria</taxon>
        <taxon>Pseudomonadati</taxon>
        <taxon>Pseudomonadota</taxon>
        <taxon>Gammaproteobacteria</taxon>
        <taxon>Oceanospirillales</taxon>
        <taxon>Endozoicomonadaceae</taxon>
        <taxon>Parendozoicomonas</taxon>
    </lineage>
</organism>
<comment type="caution">
    <text evidence="3">The sequence shown here is derived from an EMBL/GenBank/DDBJ whole genome shotgun (WGS) entry which is preliminary data.</text>
</comment>
<accession>A0ABT0PDQ7</accession>
<keyword evidence="4" id="KW-1185">Reference proteome</keyword>
<evidence type="ECO:0000256" key="2">
    <source>
        <dbReference type="SAM" id="MobiDB-lite"/>
    </source>
</evidence>
<evidence type="ECO:0000313" key="3">
    <source>
        <dbReference type="EMBL" id="MCL6269524.1"/>
    </source>
</evidence>
<reference evidence="3 4" key="1">
    <citation type="submission" date="2022-05" db="EMBL/GenBank/DDBJ databases">
        <authorList>
            <person name="Park J.-S."/>
        </authorList>
    </citation>
    <scope>NUCLEOTIDE SEQUENCE [LARGE SCALE GENOMIC DNA]</scope>
    <source>
        <strain evidence="3 4">2012CJ34-2</strain>
    </source>
</reference>
<gene>
    <name evidence="3" type="ORF">M3P05_06165</name>
</gene>
<feature type="coiled-coil region" evidence="1">
    <location>
        <begin position="320"/>
        <end position="347"/>
    </location>
</feature>
<protein>
    <submittedName>
        <fullName evidence="3">Uncharacterized protein</fullName>
    </submittedName>
</protein>
<feature type="region of interest" description="Disordered" evidence="2">
    <location>
        <begin position="1"/>
        <end position="103"/>
    </location>
</feature>
<evidence type="ECO:0000313" key="4">
    <source>
        <dbReference type="Proteomes" id="UP001203338"/>
    </source>
</evidence>
<feature type="compositionally biased region" description="Basic and acidic residues" evidence="2">
    <location>
        <begin position="83"/>
        <end position="103"/>
    </location>
</feature>
<dbReference type="EMBL" id="JAMFLX010000006">
    <property type="protein sequence ID" value="MCL6269524.1"/>
    <property type="molecule type" value="Genomic_DNA"/>
</dbReference>